<dbReference type="Gene3D" id="3.40.50.12780">
    <property type="entry name" value="N-terminal domain of ligase-like"/>
    <property type="match status" value="1"/>
</dbReference>
<dbReference type="PANTHER" id="PTHR24095:SF244">
    <property type="entry name" value="ACETYL-COENZYME A SYNTHETASE"/>
    <property type="match status" value="1"/>
</dbReference>
<evidence type="ECO:0000313" key="4">
    <source>
        <dbReference type="Proteomes" id="UP000749559"/>
    </source>
</evidence>
<dbReference type="InterPro" id="IPR000873">
    <property type="entry name" value="AMP-dep_synth/lig_dom"/>
</dbReference>
<keyword evidence="4" id="KW-1185">Reference proteome</keyword>
<dbReference type="EC" id="6.2.1.1" evidence="1"/>
<evidence type="ECO:0000259" key="2">
    <source>
        <dbReference type="Pfam" id="PF00501"/>
    </source>
</evidence>
<gene>
    <name evidence="3" type="ORF">OFUS_LOCUS2606</name>
</gene>
<evidence type="ECO:0000256" key="1">
    <source>
        <dbReference type="ARBA" id="ARBA00013275"/>
    </source>
</evidence>
<dbReference type="GO" id="GO:0006085">
    <property type="term" value="P:acetyl-CoA biosynthetic process"/>
    <property type="evidence" value="ECO:0007669"/>
    <property type="project" value="TreeGrafter"/>
</dbReference>
<reference evidence="3" key="1">
    <citation type="submission" date="2022-03" db="EMBL/GenBank/DDBJ databases">
        <authorList>
            <person name="Martin C."/>
        </authorList>
    </citation>
    <scope>NUCLEOTIDE SEQUENCE</scope>
</reference>
<dbReference type="Proteomes" id="UP000749559">
    <property type="component" value="Unassembled WGS sequence"/>
</dbReference>
<dbReference type="OrthoDB" id="1706066at2759"/>
<dbReference type="SUPFAM" id="SSF56801">
    <property type="entry name" value="Acetyl-CoA synthetase-like"/>
    <property type="match status" value="1"/>
</dbReference>
<dbReference type="GO" id="GO:0003987">
    <property type="term" value="F:acetate-CoA ligase activity"/>
    <property type="evidence" value="ECO:0007669"/>
    <property type="project" value="UniProtKB-EC"/>
</dbReference>
<protein>
    <recommendedName>
        <fullName evidence="1">acetate--CoA ligase</fullName>
        <ecNumber evidence="1">6.2.1.1</ecNumber>
    </recommendedName>
</protein>
<name>A0A8S4N3G4_OWEFU</name>
<proteinExistence type="predicted"/>
<evidence type="ECO:0000313" key="3">
    <source>
        <dbReference type="EMBL" id="CAH1775280.1"/>
    </source>
</evidence>
<sequence>IFDSSGSTGKPKGVLHTVGGYMMYTATTTKYTFDIQEDDVYWCTADIGWITGHSYITYGPLLNACTGVMVGTLTLRGEKKVTYRIISIKRTLSNKRTPDFLSQVRKSCPDNIEI</sequence>
<dbReference type="EMBL" id="CAIIXF020000001">
    <property type="protein sequence ID" value="CAH1775280.1"/>
    <property type="molecule type" value="Genomic_DNA"/>
</dbReference>
<comment type="caution">
    <text evidence="3">The sequence shown here is derived from an EMBL/GenBank/DDBJ whole genome shotgun (WGS) entry which is preliminary data.</text>
</comment>
<accession>A0A8S4N3G4</accession>
<feature type="domain" description="AMP-dependent synthetase/ligase" evidence="2">
    <location>
        <begin position="4"/>
        <end position="73"/>
    </location>
</feature>
<dbReference type="AlphaFoldDB" id="A0A8S4N3G4"/>
<dbReference type="InterPro" id="IPR042099">
    <property type="entry name" value="ANL_N_sf"/>
</dbReference>
<feature type="non-terminal residue" evidence="3">
    <location>
        <position position="1"/>
    </location>
</feature>
<organism evidence="3 4">
    <name type="scientific">Owenia fusiformis</name>
    <name type="common">Polychaete worm</name>
    <dbReference type="NCBI Taxonomy" id="6347"/>
    <lineage>
        <taxon>Eukaryota</taxon>
        <taxon>Metazoa</taxon>
        <taxon>Spiralia</taxon>
        <taxon>Lophotrochozoa</taxon>
        <taxon>Annelida</taxon>
        <taxon>Polychaeta</taxon>
        <taxon>Sedentaria</taxon>
        <taxon>Canalipalpata</taxon>
        <taxon>Sabellida</taxon>
        <taxon>Oweniida</taxon>
        <taxon>Oweniidae</taxon>
        <taxon>Owenia</taxon>
    </lineage>
</organism>
<dbReference type="PANTHER" id="PTHR24095">
    <property type="entry name" value="ACETYL-COENZYME A SYNTHETASE"/>
    <property type="match status" value="1"/>
</dbReference>
<dbReference type="Pfam" id="PF00501">
    <property type="entry name" value="AMP-binding"/>
    <property type="match status" value="1"/>
</dbReference>